<sequence>MLEFKLVAFIFFLVSQAHCLVVKTGYLSNVYVGNSLISFYCKYSELRYAYEVFDEMPVRNVVSDETAVIAFKCRSHDVVPIARYGNWQIVILDLSHLTKLGARVLEFLVFCFQLSRIQRSVSFSLLIFDVGSRFLVPI</sequence>
<evidence type="ECO:0000313" key="4">
    <source>
        <dbReference type="EMBL" id="KAG5516167.1"/>
    </source>
</evidence>
<dbReference type="NCBIfam" id="TIGR00756">
    <property type="entry name" value="PPR"/>
    <property type="match status" value="1"/>
</dbReference>
<keyword evidence="5" id="KW-1185">Reference proteome</keyword>
<feature type="repeat" description="PPR" evidence="2">
    <location>
        <begin position="29"/>
        <end position="63"/>
    </location>
</feature>
<dbReference type="GO" id="GO:0003723">
    <property type="term" value="F:RNA binding"/>
    <property type="evidence" value="ECO:0007669"/>
    <property type="project" value="InterPro"/>
</dbReference>
<dbReference type="EMBL" id="JACTNZ010000013">
    <property type="protein sequence ID" value="KAG5516167.1"/>
    <property type="molecule type" value="Genomic_DNA"/>
</dbReference>
<evidence type="ECO:0000313" key="5">
    <source>
        <dbReference type="Proteomes" id="UP000823749"/>
    </source>
</evidence>
<proteinExistence type="predicted"/>
<dbReference type="PROSITE" id="PS51375">
    <property type="entry name" value="PPR"/>
    <property type="match status" value="1"/>
</dbReference>
<dbReference type="GO" id="GO:0009451">
    <property type="term" value="P:RNA modification"/>
    <property type="evidence" value="ECO:0007669"/>
    <property type="project" value="InterPro"/>
</dbReference>
<comment type="caution">
    <text evidence="4">The sequence shown here is derived from an EMBL/GenBank/DDBJ whole genome shotgun (WGS) entry which is preliminary data.</text>
</comment>
<evidence type="ECO:0000256" key="1">
    <source>
        <dbReference type="ARBA" id="ARBA00022737"/>
    </source>
</evidence>
<dbReference type="InterPro" id="IPR046960">
    <property type="entry name" value="PPR_At4g14850-like_plant"/>
</dbReference>
<dbReference type="AlphaFoldDB" id="A0AAV6HT38"/>
<dbReference type="InterPro" id="IPR011990">
    <property type="entry name" value="TPR-like_helical_dom_sf"/>
</dbReference>
<evidence type="ECO:0000256" key="3">
    <source>
        <dbReference type="SAM" id="SignalP"/>
    </source>
</evidence>
<feature type="signal peptide" evidence="3">
    <location>
        <begin position="1"/>
        <end position="19"/>
    </location>
</feature>
<keyword evidence="1" id="KW-0677">Repeat</keyword>
<accession>A0AAV6HT38</accession>
<feature type="chain" id="PRO_5043619179" evidence="3">
    <location>
        <begin position="20"/>
        <end position="138"/>
    </location>
</feature>
<dbReference type="PANTHER" id="PTHR47926">
    <property type="entry name" value="PENTATRICOPEPTIDE REPEAT-CONTAINING PROTEIN"/>
    <property type="match status" value="1"/>
</dbReference>
<dbReference type="Gene3D" id="1.25.40.10">
    <property type="entry name" value="Tetratricopeptide repeat domain"/>
    <property type="match status" value="1"/>
</dbReference>
<protein>
    <submittedName>
        <fullName evidence="4">Uncharacterized protein</fullName>
    </submittedName>
</protein>
<keyword evidence="3" id="KW-0732">Signal</keyword>
<dbReference type="InterPro" id="IPR002885">
    <property type="entry name" value="PPR_rpt"/>
</dbReference>
<name>A0AAV6HT38_9ERIC</name>
<reference evidence="4 5" key="1">
    <citation type="submission" date="2020-08" db="EMBL/GenBank/DDBJ databases">
        <title>Plant Genome Project.</title>
        <authorList>
            <person name="Zhang R.-G."/>
        </authorList>
    </citation>
    <scope>NUCLEOTIDE SEQUENCE [LARGE SCALE GENOMIC DNA]</scope>
    <source>
        <strain evidence="4">WSP0</strain>
        <tissue evidence="4">Leaf</tissue>
    </source>
</reference>
<dbReference type="Proteomes" id="UP000823749">
    <property type="component" value="Chromosome 13"/>
</dbReference>
<gene>
    <name evidence="4" type="ORF">RHGRI_037023</name>
</gene>
<evidence type="ECO:0000256" key="2">
    <source>
        <dbReference type="PROSITE-ProRule" id="PRU00708"/>
    </source>
</evidence>
<organism evidence="4 5">
    <name type="scientific">Rhododendron griersonianum</name>
    <dbReference type="NCBI Taxonomy" id="479676"/>
    <lineage>
        <taxon>Eukaryota</taxon>
        <taxon>Viridiplantae</taxon>
        <taxon>Streptophyta</taxon>
        <taxon>Embryophyta</taxon>
        <taxon>Tracheophyta</taxon>
        <taxon>Spermatophyta</taxon>
        <taxon>Magnoliopsida</taxon>
        <taxon>eudicotyledons</taxon>
        <taxon>Gunneridae</taxon>
        <taxon>Pentapetalae</taxon>
        <taxon>asterids</taxon>
        <taxon>Ericales</taxon>
        <taxon>Ericaceae</taxon>
        <taxon>Ericoideae</taxon>
        <taxon>Rhodoreae</taxon>
        <taxon>Rhododendron</taxon>
    </lineage>
</organism>